<reference evidence="1" key="1">
    <citation type="submission" date="2023-04" db="EMBL/GenBank/DDBJ databases">
        <authorList>
            <consortium name="ELIXIR-Norway"/>
        </authorList>
    </citation>
    <scope>NUCLEOTIDE SEQUENCE [LARGE SCALE GENOMIC DNA]</scope>
</reference>
<organism evidence="1 2">
    <name type="scientific">Rangifer tarandus platyrhynchus</name>
    <name type="common">Svalbard reindeer</name>
    <dbReference type="NCBI Taxonomy" id="3082113"/>
    <lineage>
        <taxon>Eukaryota</taxon>
        <taxon>Metazoa</taxon>
        <taxon>Chordata</taxon>
        <taxon>Craniata</taxon>
        <taxon>Vertebrata</taxon>
        <taxon>Euteleostomi</taxon>
        <taxon>Mammalia</taxon>
        <taxon>Eutheria</taxon>
        <taxon>Laurasiatheria</taxon>
        <taxon>Artiodactyla</taxon>
        <taxon>Ruminantia</taxon>
        <taxon>Pecora</taxon>
        <taxon>Cervidae</taxon>
        <taxon>Odocoileinae</taxon>
        <taxon>Rangifer</taxon>
    </lineage>
</organism>
<dbReference type="EMBL" id="OX459938">
    <property type="protein sequence ID" value="CAI9160706.1"/>
    <property type="molecule type" value="Genomic_DNA"/>
</dbReference>
<evidence type="ECO:0000313" key="2">
    <source>
        <dbReference type="Proteomes" id="UP001176941"/>
    </source>
</evidence>
<sequence>MQWRLASAPLPSQKIRELVYAVLRITLHTAESPWLPAMSWGKKRGNATIIYRTAFPVGDCVLVYLSSLLIHGLLFWLNDDGGAILGERLTKHSSGLPTILLLAESLLSTKPSLDNASLSSPPSIPMSTFRLLRFTCKRTAFTIHVSAFALYKVLCSY</sequence>
<dbReference type="Proteomes" id="UP001176941">
    <property type="component" value="Chromosome 2"/>
</dbReference>
<proteinExistence type="predicted"/>
<gene>
    <name evidence="1" type="ORF">MRATA1EN1_LOCUS9668</name>
</gene>
<protein>
    <submittedName>
        <fullName evidence="1">Uncharacterized protein</fullName>
    </submittedName>
</protein>
<keyword evidence="2" id="KW-1185">Reference proteome</keyword>
<evidence type="ECO:0000313" key="1">
    <source>
        <dbReference type="EMBL" id="CAI9160706.1"/>
    </source>
</evidence>
<accession>A0ABN8YHX7</accession>
<name>A0ABN8YHX7_RANTA</name>